<keyword evidence="5 9" id="KW-0812">Transmembrane</keyword>
<dbReference type="PhylomeDB" id="A7SLI2"/>
<dbReference type="Gene3D" id="1.20.1740.10">
    <property type="entry name" value="Amino acid/polyamine transporter I"/>
    <property type="match status" value="1"/>
</dbReference>
<dbReference type="InParanoid" id="A7SLI2"/>
<evidence type="ECO:0000259" key="10">
    <source>
        <dbReference type="Pfam" id="PF00324"/>
    </source>
</evidence>
<dbReference type="FunCoup" id="A7SLI2">
    <property type="interactions" value="487"/>
</dbReference>
<evidence type="ECO:0000313" key="12">
    <source>
        <dbReference type="EMBL" id="EDO35443.1"/>
    </source>
</evidence>
<evidence type="ECO:0000256" key="4">
    <source>
        <dbReference type="ARBA" id="ARBA00022448"/>
    </source>
</evidence>
<dbReference type="Pfam" id="PF03522">
    <property type="entry name" value="SLC12"/>
    <property type="match status" value="3"/>
</dbReference>
<feature type="domain" description="SLC12A transporter C-terminal" evidence="11">
    <location>
        <begin position="535"/>
        <end position="626"/>
    </location>
</feature>
<dbReference type="GO" id="GO:0005886">
    <property type="term" value="C:plasma membrane"/>
    <property type="evidence" value="ECO:0000318"/>
    <property type="project" value="GO_Central"/>
</dbReference>
<comment type="subcellular location">
    <subcellularLocation>
        <location evidence="1">Membrane</location>
        <topology evidence="1">Multi-pass membrane protein</topology>
    </subcellularLocation>
</comment>
<feature type="transmembrane region" description="Helical" evidence="9">
    <location>
        <begin position="12"/>
        <end position="31"/>
    </location>
</feature>
<dbReference type="GO" id="GO:0007268">
    <property type="term" value="P:chemical synaptic transmission"/>
    <property type="evidence" value="ECO:0000318"/>
    <property type="project" value="GO_Central"/>
</dbReference>
<dbReference type="STRING" id="45351.A7SLI2"/>
<reference evidence="12 13" key="1">
    <citation type="journal article" date="2007" name="Science">
        <title>Sea anemone genome reveals ancestral eumetazoan gene repertoire and genomic organization.</title>
        <authorList>
            <person name="Putnam N.H."/>
            <person name="Srivastava M."/>
            <person name="Hellsten U."/>
            <person name="Dirks B."/>
            <person name="Chapman J."/>
            <person name="Salamov A."/>
            <person name="Terry A."/>
            <person name="Shapiro H."/>
            <person name="Lindquist E."/>
            <person name="Kapitonov V.V."/>
            <person name="Jurka J."/>
            <person name="Genikhovich G."/>
            <person name="Grigoriev I.V."/>
            <person name="Lucas S.M."/>
            <person name="Steele R.E."/>
            <person name="Finnerty J.R."/>
            <person name="Technau U."/>
            <person name="Martindale M.Q."/>
            <person name="Rokhsar D.S."/>
        </authorList>
    </citation>
    <scope>NUCLEOTIDE SEQUENCE [LARGE SCALE GENOMIC DNA]</scope>
    <source>
        <strain evidence="13">CH2 X CH6</strain>
    </source>
</reference>
<evidence type="ECO:0000256" key="1">
    <source>
        <dbReference type="ARBA" id="ARBA00004141"/>
    </source>
</evidence>
<feature type="domain" description="SLC12A transporter C-terminal" evidence="11">
    <location>
        <begin position="659"/>
        <end position="768"/>
    </location>
</feature>
<feature type="compositionally biased region" description="Low complexity" evidence="8">
    <location>
        <begin position="781"/>
        <end position="790"/>
    </location>
</feature>
<dbReference type="PANTHER" id="PTHR11827:SF73">
    <property type="entry name" value="KAZACHOC, ISOFORM G"/>
    <property type="match status" value="1"/>
</dbReference>
<dbReference type="GO" id="GO:0055075">
    <property type="term" value="P:potassium ion homeostasis"/>
    <property type="evidence" value="ECO:0000318"/>
    <property type="project" value="GO_Central"/>
</dbReference>
<feature type="transmembrane region" description="Helical" evidence="9">
    <location>
        <begin position="117"/>
        <end position="139"/>
    </location>
</feature>
<feature type="domain" description="SLC12A transporter C-terminal" evidence="11">
    <location>
        <begin position="838"/>
        <end position="919"/>
    </location>
</feature>
<evidence type="ECO:0000256" key="6">
    <source>
        <dbReference type="ARBA" id="ARBA00022989"/>
    </source>
</evidence>
<name>A7SLI2_NEMVE</name>
<evidence type="ECO:0000313" key="13">
    <source>
        <dbReference type="Proteomes" id="UP000001593"/>
    </source>
</evidence>
<comment type="similarity">
    <text evidence="2">Belongs to the SLC12A transporter family.</text>
</comment>
<feature type="transmembrane region" description="Helical" evidence="9">
    <location>
        <begin position="271"/>
        <end position="292"/>
    </location>
</feature>
<evidence type="ECO:0000256" key="7">
    <source>
        <dbReference type="ARBA" id="ARBA00023136"/>
    </source>
</evidence>
<dbReference type="GO" id="GO:0015379">
    <property type="term" value="F:potassium:chloride symporter activity"/>
    <property type="evidence" value="ECO:0000318"/>
    <property type="project" value="GO_Central"/>
</dbReference>
<dbReference type="AlphaFoldDB" id="A7SLI2"/>
<proteinExistence type="inferred from homology"/>
<dbReference type="GO" id="GO:1902476">
    <property type="term" value="P:chloride transmembrane transport"/>
    <property type="evidence" value="ECO:0000318"/>
    <property type="project" value="GO_Central"/>
</dbReference>
<evidence type="ECO:0000256" key="3">
    <source>
        <dbReference type="ARBA" id="ARBA00019359"/>
    </source>
</evidence>
<feature type="domain" description="Amino acid permease/ SLC12A" evidence="10">
    <location>
        <begin position="207"/>
        <end position="519"/>
    </location>
</feature>
<dbReference type="FunFam" id="1.20.1740.10:FF:000013">
    <property type="entry name" value="Solute carrier family 12 member"/>
    <property type="match status" value="1"/>
</dbReference>
<keyword evidence="13" id="KW-1185">Reference proteome</keyword>
<keyword evidence="7 9" id="KW-0472">Membrane</keyword>
<feature type="transmembrane region" description="Helical" evidence="9">
    <location>
        <begin position="37"/>
        <end position="63"/>
    </location>
</feature>
<protein>
    <recommendedName>
        <fullName evidence="3">Solute carrier family 12 member 9</fullName>
    </recommendedName>
</protein>
<feature type="transmembrane region" description="Helical" evidence="9">
    <location>
        <begin position="84"/>
        <end position="111"/>
    </location>
</feature>
<dbReference type="PANTHER" id="PTHR11827">
    <property type="entry name" value="SOLUTE CARRIER FAMILY 12, CATION COTRANSPORTERS"/>
    <property type="match status" value="1"/>
</dbReference>
<dbReference type="InterPro" id="IPR004841">
    <property type="entry name" value="AA-permease/SLC12A_dom"/>
</dbReference>
<evidence type="ECO:0000256" key="2">
    <source>
        <dbReference type="ARBA" id="ARBA00010593"/>
    </source>
</evidence>
<evidence type="ECO:0000256" key="8">
    <source>
        <dbReference type="SAM" id="MobiDB-lite"/>
    </source>
</evidence>
<keyword evidence="6 9" id="KW-1133">Transmembrane helix</keyword>
<dbReference type="InterPro" id="IPR004842">
    <property type="entry name" value="SLC12A_fam"/>
</dbReference>
<dbReference type="Proteomes" id="UP000001593">
    <property type="component" value="Unassembled WGS sequence"/>
</dbReference>
<keyword evidence="4" id="KW-0813">Transport</keyword>
<feature type="transmembrane region" description="Helical" evidence="9">
    <location>
        <begin position="401"/>
        <end position="426"/>
    </location>
</feature>
<sequence length="919" mass="101870">MGTIMGVYLPTIQNIFGVILFIRMSWIVGIAGVTQAFFIVFICCCCTMLTAISMSAVATNGVVPAGGSYFMISRALGPEFGGAVGLLFYLGTTFASSMYILGAIEILVILFEELELFSFFSLPYLISRPVASSFSYFLVFTVKFSEVCILGDAILAKSSYETCSYNDSMLRTAYGSDPVFWNSTRLRYVKGVPGITSGVFTENAKSHYLKKNEIKMGVAAGSNEGEIRSDTTTSFFILLAIFFPSVTGIMAGSNRSGDLKDAQNSIPKGTIAAIATTSFVYLTSVLLFGATIQGELLRDKFGRSIGGVLVVANIAWPTKWVILIGSLLSTIGAGMQSLTGAPCLLQAIAKDNIIPFLDLSTGTLSQLFTQKSAALAKINLLLKTCFVMVLGYLPLDFCVPGFSLCYGFFLMCYGFVNLACAVQSLLRTPNWRPRFKYYHWFTSFLGVCLCLALMFISSWYYALVAMIIAAAVYKYIEFQGAKKEWGDGIRGLALSAARFSLLRLEEGPPHTKNWRPQILILCKLDESLQPQSRRLLSLASQLKHGKGLSIVGSVLEGEYQNLVTDITSAKENLKVCMKEEKVKGFMKIVTSENVKQGISFLIQGSGLGGLDPNTVLLAFPENWRERELWMSFVETTQTVSLGEQALLVPRHIDAFPDNHERLQGSVDVWWIVHDGGMMILILFLLRQHKVWKRCKLRIFTVAQLEDNSIQMKKDLETFMYHLRIEAEVQVIEMVDNDISEYTYERTLVMEQRNQMLKQMHLSRKESKREIQAVVVNSYRSRSHSSASQAAEGSRTSSMLDASSSGGSKVVRRPSEGEAPETIIEEPDAEKDSEGKASPTSSLTAPQEQNVRRMNTAVKLNDIVKEKSKEAQLVVINLPAPPTSMDEWQNYMDFLDVLTEGLDRVLMVRGGGREVITIYS</sequence>
<dbReference type="Pfam" id="PF00324">
    <property type="entry name" value="AA_permease"/>
    <property type="match status" value="2"/>
</dbReference>
<gene>
    <name evidence="12" type="ORF">NEMVEDRAFT_v1g246035</name>
</gene>
<dbReference type="GO" id="GO:0055064">
    <property type="term" value="P:chloride ion homeostasis"/>
    <property type="evidence" value="ECO:0000318"/>
    <property type="project" value="GO_Central"/>
</dbReference>
<evidence type="ECO:0000256" key="9">
    <source>
        <dbReference type="SAM" id="Phobius"/>
    </source>
</evidence>
<dbReference type="HOGENOM" id="CLU_001883_1_2_1"/>
<dbReference type="EMBL" id="DS469698">
    <property type="protein sequence ID" value="EDO35443.1"/>
    <property type="molecule type" value="Genomic_DNA"/>
</dbReference>
<dbReference type="eggNOG" id="KOG2082">
    <property type="taxonomic scope" value="Eukaryota"/>
</dbReference>
<dbReference type="GO" id="GO:0045202">
    <property type="term" value="C:synapse"/>
    <property type="evidence" value="ECO:0007669"/>
    <property type="project" value="GOC"/>
</dbReference>
<organism evidence="12 13">
    <name type="scientific">Nematostella vectensis</name>
    <name type="common">Starlet sea anemone</name>
    <dbReference type="NCBI Taxonomy" id="45351"/>
    <lineage>
        <taxon>Eukaryota</taxon>
        <taxon>Metazoa</taxon>
        <taxon>Cnidaria</taxon>
        <taxon>Anthozoa</taxon>
        <taxon>Hexacorallia</taxon>
        <taxon>Actiniaria</taxon>
        <taxon>Edwardsiidae</taxon>
        <taxon>Nematostella</taxon>
    </lineage>
</organism>
<dbReference type="GO" id="GO:0006884">
    <property type="term" value="P:cell volume homeostasis"/>
    <property type="evidence" value="ECO:0000318"/>
    <property type="project" value="GO_Central"/>
</dbReference>
<dbReference type="GO" id="GO:1990573">
    <property type="term" value="P:potassium ion import across plasma membrane"/>
    <property type="evidence" value="ECO:0000318"/>
    <property type="project" value="GO_Central"/>
</dbReference>
<evidence type="ECO:0000259" key="11">
    <source>
        <dbReference type="Pfam" id="PF03522"/>
    </source>
</evidence>
<feature type="transmembrane region" description="Helical" evidence="9">
    <location>
        <begin position="233"/>
        <end position="251"/>
    </location>
</feature>
<feature type="region of interest" description="Disordered" evidence="8">
    <location>
        <begin position="781"/>
        <end position="851"/>
    </location>
</feature>
<accession>A7SLI2</accession>
<dbReference type="OMA" id="KNWRPHI"/>
<feature type="compositionally biased region" description="Polar residues" evidence="8">
    <location>
        <begin position="837"/>
        <end position="851"/>
    </location>
</feature>
<feature type="domain" description="Amino acid permease/ SLC12A" evidence="10">
    <location>
        <begin position="7"/>
        <end position="113"/>
    </location>
</feature>
<dbReference type="InterPro" id="IPR018491">
    <property type="entry name" value="SLC12_C"/>
</dbReference>
<evidence type="ECO:0000256" key="5">
    <source>
        <dbReference type="ARBA" id="ARBA00022692"/>
    </source>
</evidence>
<feature type="transmembrane region" description="Helical" evidence="9">
    <location>
        <begin position="438"/>
        <end position="461"/>
    </location>
</feature>